<keyword evidence="3" id="KW-0547">Nucleotide-binding</keyword>
<dbReference type="GO" id="GO:0005524">
    <property type="term" value="F:ATP binding"/>
    <property type="evidence" value="ECO:0007669"/>
    <property type="project" value="UniProtKB-KW"/>
</dbReference>
<evidence type="ECO:0000313" key="7">
    <source>
        <dbReference type="Proteomes" id="UP000009045"/>
    </source>
</evidence>
<dbReference type="PROSITE" id="PS50893">
    <property type="entry name" value="ABC_TRANSPORTER_2"/>
    <property type="match status" value="1"/>
</dbReference>
<protein>
    <submittedName>
        <fullName evidence="6">TauB</fullName>
    </submittedName>
</protein>
<feature type="domain" description="ABC transporter" evidence="5">
    <location>
        <begin position="20"/>
        <end position="249"/>
    </location>
</feature>
<dbReference type="InterPro" id="IPR003439">
    <property type="entry name" value="ABC_transporter-like_ATP-bd"/>
</dbReference>
<reference evidence="7" key="2">
    <citation type="journal article" date="2011" name="J. Biotechnol.">
        <title>The complete genome sequence of the dominant Sinorhizobium meliloti field isolate SM11 extends the S. meliloti pan-genome.</title>
        <authorList>
            <person name="Schneiker-Bekel S."/>
            <person name="Wibberg D."/>
            <person name="Bekel T."/>
            <person name="Blom J."/>
            <person name="Linke B."/>
            <person name="Neuweger H."/>
            <person name="Stiens M."/>
            <person name="Vorholter F.J."/>
            <person name="Weidner S."/>
            <person name="Goesmann A."/>
            <person name="Puhler A."/>
            <person name="Schluter A."/>
        </authorList>
    </citation>
    <scope>NUCLEOTIDE SEQUENCE [LARGE SCALE GENOMIC DNA]</scope>
    <source>
        <strain evidence="7">SM11</strain>
        <plasmid evidence="7">pSmeSM11a</plasmid>
    </source>
</reference>
<evidence type="ECO:0000256" key="1">
    <source>
        <dbReference type="ARBA" id="ARBA00005417"/>
    </source>
</evidence>
<dbReference type="GO" id="GO:0016887">
    <property type="term" value="F:ATP hydrolysis activity"/>
    <property type="evidence" value="ECO:0007669"/>
    <property type="project" value="InterPro"/>
</dbReference>
<dbReference type="PANTHER" id="PTHR42788">
    <property type="entry name" value="TAURINE IMPORT ATP-BINDING PROTEIN-RELATED"/>
    <property type="match status" value="1"/>
</dbReference>
<dbReference type="Proteomes" id="UP000009045">
    <property type="component" value="Plasmid pSmeSM11a"/>
</dbReference>
<reference evidence="6 7" key="1">
    <citation type="journal article" date="2006" name="Appl. Environ. Microbiol.">
        <title>Sequence analysis of the 144-kilobase accessory plasmid pSmeSM11a, isolated from a dominant Sinorhizobium meliloti strain identified during a long-term field release experiment.</title>
        <authorList>
            <person name="Stiens M."/>
            <person name="Schneiker S."/>
            <person name="Keller M."/>
            <person name="Kuhn S."/>
            <person name="Puhler A."/>
            <person name="Schluter A."/>
        </authorList>
    </citation>
    <scope>NUCLEOTIDE SEQUENCE [LARGE SCALE GENOMIC DNA]</scope>
    <source>
        <strain evidence="7">SM11</strain>
        <plasmid evidence="6 7">pSmeSM11a</plasmid>
    </source>
</reference>
<evidence type="ECO:0000256" key="2">
    <source>
        <dbReference type="ARBA" id="ARBA00022448"/>
    </source>
</evidence>
<accession>Q1WLL6</accession>
<evidence type="ECO:0000256" key="3">
    <source>
        <dbReference type="ARBA" id="ARBA00022741"/>
    </source>
</evidence>
<dbReference type="InterPro" id="IPR027417">
    <property type="entry name" value="P-loop_NTPase"/>
</dbReference>
<dbReference type="AlphaFoldDB" id="Q1WLL6"/>
<name>Q1WLL6_SINMM</name>
<dbReference type="InterPro" id="IPR003593">
    <property type="entry name" value="AAA+_ATPase"/>
</dbReference>
<dbReference type="InterPro" id="IPR050166">
    <property type="entry name" value="ABC_transporter_ATP-bind"/>
</dbReference>
<geneLocation type="plasmid" evidence="6 7">
    <name>pSmeSM11a</name>
</geneLocation>
<evidence type="ECO:0000313" key="6">
    <source>
        <dbReference type="EMBL" id="ABA55984.1"/>
    </source>
</evidence>
<evidence type="ECO:0000259" key="5">
    <source>
        <dbReference type="PROSITE" id="PS50893"/>
    </source>
</evidence>
<dbReference type="Gene3D" id="3.40.50.300">
    <property type="entry name" value="P-loop containing nucleotide triphosphate hydrolases"/>
    <property type="match status" value="1"/>
</dbReference>
<keyword evidence="6" id="KW-0614">Plasmid</keyword>
<dbReference type="Pfam" id="PF00005">
    <property type="entry name" value="ABC_tran"/>
    <property type="match status" value="1"/>
</dbReference>
<dbReference type="PANTHER" id="PTHR42788:SF13">
    <property type="entry name" value="ALIPHATIC SULFONATES IMPORT ATP-BINDING PROTEIN SSUB"/>
    <property type="match status" value="1"/>
</dbReference>
<proteinExistence type="inferred from homology"/>
<evidence type="ECO:0000256" key="4">
    <source>
        <dbReference type="ARBA" id="ARBA00022840"/>
    </source>
</evidence>
<organism evidence="6 7">
    <name type="scientific">Sinorhizobium meliloti (strain SM11)</name>
    <dbReference type="NCBI Taxonomy" id="707241"/>
    <lineage>
        <taxon>Bacteria</taxon>
        <taxon>Pseudomonadati</taxon>
        <taxon>Pseudomonadota</taxon>
        <taxon>Alphaproteobacteria</taxon>
        <taxon>Hyphomicrobiales</taxon>
        <taxon>Rhizobiaceae</taxon>
        <taxon>Sinorhizobium/Ensifer group</taxon>
        <taxon>Sinorhizobium</taxon>
    </lineage>
</organism>
<comment type="similarity">
    <text evidence="1">Belongs to the ABC transporter superfamily.</text>
</comment>
<dbReference type="SUPFAM" id="SSF52540">
    <property type="entry name" value="P-loop containing nucleoside triphosphate hydrolases"/>
    <property type="match status" value="1"/>
</dbReference>
<keyword evidence="2" id="KW-0813">Transport</keyword>
<keyword evidence="4" id="KW-0067">ATP-binding</keyword>
<dbReference type="PROSITE" id="PS00211">
    <property type="entry name" value="ABC_TRANSPORTER_1"/>
    <property type="match status" value="1"/>
</dbReference>
<dbReference type="SMART" id="SM00382">
    <property type="entry name" value="AAA"/>
    <property type="match status" value="1"/>
</dbReference>
<sequence>MNERYPSRTFQVDVAPTLEIRHLDKSFTVAGRELKVLTGVDLSVKSGEFVTIVGASGCGRSTLLRLILGLDLDYSGDILVDGAPVRRPGLDRSIVFQDHRLLPWLTVEGNVAAALRRSPLSRSAKQETVREHIELVGRTQFTKSYPAQLSGGMAQRVAIARALVNRPRFLLLDELLGALDALTRLRLQDELKRIVQHEGTTALLVTHDVDEAVGHRIVVMQPHPGRMPRFFRIPSKHAKTGQAASSSVCGTRFSGFWGSVPRYSRYRNRPVSLNHVGEKRARRSRRRCHDGDEIGRFLIANHLPRQFLRKTRSADLPAKDAGRRGEMQVWGWSRRSRPCKDHQRKPW</sequence>
<dbReference type="InterPro" id="IPR017871">
    <property type="entry name" value="ABC_transporter-like_CS"/>
</dbReference>
<dbReference type="EMBL" id="DQ145546">
    <property type="protein sequence ID" value="ABA55984.1"/>
    <property type="molecule type" value="Genomic_DNA"/>
</dbReference>